<feature type="domain" description="Glycosyl hydrolase family 13 catalytic" evidence="2">
    <location>
        <begin position="38"/>
        <end position="498"/>
    </location>
</feature>
<dbReference type="InterPro" id="IPR006047">
    <property type="entry name" value="GH13_cat_dom"/>
</dbReference>
<organism evidence="3 4">
    <name type="scientific">Gloeobacter morelensis MG652769</name>
    <dbReference type="NCBI Taxonomy" id="2781736"/>
    <lineage>
        <taxon>Bacteria</taxon>
        <taxon>Bacillati</taxon>
        <taxon>Cyanobacteriota</taxon>
        <taxon>Cyanophyceae</taxon>
        <taxon>Gloeobacterales</taxon>
        <taxon>Gloeobacteraceae</taxon>
        <taxon>Gloeobacter</taxon>
        <taxon>Gloeobacter morelensis</taxon>
    </lineage>
</organism>
<dbReference type="RefSeq" id="WP_230842178.1">
    <property type="nucleotide sequence ID" value="NZ_CP063845.1"/>
</dbReference>
<dbReference type="EMBL" id="CP063845">
    <property type="protein sequence ID" value="UFP95048.1"/>
    <property type="molecule type" value="Genomic_DNA"/>
</dbReference>
<evidence type="ECO:0000256" key="1">
    <source>
        <dbReference type="SAM" id="MobiDB-lite"/>
    </source>
</evidence>
<sequence>MATTIEEKAPRKLSEADLRPRSQVHPSPASWRDQFLYQLLPDRFSDGREAERPLFDPTDPARFQVKDRGAWMAAGKRFVGGTLKGVISKLDYLQGLGVTTLWLNPPWRQRADLETYHGYGIQNFLEIDPRFGTRQDLRDLVDTAHARGLYVILDVIYNHSGNNWFYRDEWDGSPQSMRPYRYAPGYPVHGWRSGDGRSVGEIVSLDDGVWPEEFQNFDWYTRAGRIINWSEASWEDYLSPQVEFRRGDFFDLKDFNLAHPAALAGLARVYQYWIALSDCDGFRVDAVKHVSPVESRKFCTAIHEYAQSIGKDNFLLTGELTDNRMMLAYLDIVGRNLDAALDIVSAPIQLTAAAKGLAHPGAFFGLYDENTLAGAYRQIGPYHVSVLDDHDMSSRSYKSRFAAHGEGVPNLARQVAHAVGVQLTMPGIPSIYYGTEQALDGSESDHDYGIDGSHEYVDRYVREAMFGGAFGAFRTEGCHFFNPDHPTYLRIAAIARLRNRQDAVGKTLRRGHHYLRETAFLQRPFVIPGPGELAAWSQILFETEVLMVLNTHGLENRGAEVTVETSLHPEGASMAVLYHSEWSDDELRNPPSAQTVPVEYGHGRATVRIDLPPCAMVILA</sequence>
<dbReference type="Gene3D" id="3.20.20.80">
    <property type="entry name" value="Glycosidases"/>
    <property type="match status" value="1"/>
</dbReference>
<evidence type="ECO:0000259" key="2">
    <source>
        <dbReference type="SMART" id="SM00642"/>
    </source>
</evidence>
<accession>A0ABY3PMX6</accession>
<reference evidence="3 4" key="1">
    <citation type="journal article" date="2021" name="Genome Biol. Evol.">
        <title>Complete Genome Sequencing of a Novel Gloeobacter Species from a Waterfall Cave in Mexico.</title>
        <authorList>
            <person name="Saw J.H."/>
            <person name="Cardona T."/>
            <person name="Montejano G."/>
        </authorList>
    </citation>
    <scope>NUCLEOTIDE SEQUENCE [LARGE SCALE GENOMIC DNA]</scope>
    <source>
        <strain evidence="3">MG652769</strain>
    </source>
</reference>
<proteinExistence type="predicted"/>
<dbReference type="SMART" id="SM00642">
    <property type="entry name" value="Aamy"/>
    <property type="match status" value="1"/>
</dbReference>
<feature type="compositionally biased region" description="Basic and acidic residues" evidence="1">
    <location>
        <begin position="1"/>
        <end position="20"/>
    </location>
</feature>
<feature type="region of interest" description="Disordered" evidence="1">
    <location>
        <begin position="1"/>
        <end position="29"/>
    </location>
</feature>
<dbReference type="InterPro" id="IPR017853">
    <property type="entry name" value="GH"/>
</dbReference>
<evidence type="ECO:0000313" key="3">
    <source>
        <dbReference type="EMBL" id="UFP95048.1"/>
    </source>
</evidence>
<evidence type="ECO:0000313" key="4">
    <source>
        <dbReference type="Proteomes" id="UP001054846"/>
    </source>
</evidence>
<name>A0ABY3PMX6_9CYAN</name>
<dbReference type="PANTHER" id="PTHR10357">
    <property type="entry name" value="ALPHA-AMYLASE FAMILY MEMBER"/>
    <property type="match status" value="1"/>
</dbReference>
<dbReference type="Proteomes" id="UP001054846">
    <property type="component" value="Chromosome"/>
</dbReference>
<dbReference type="SUPFAM" id="SSF51445">
    <property type="entry name" value="(Trans)glycosidases"/>
    <property type="match status" value="1"/>
</dbReference>
<keyword evidence="4" id="KW-1185">Reference proteome</keyword>
<gene>
    <name evidence="3" type="ORF">ISF26_02020</name>
</gene>
<protein>
    <submittedName>
        <fullName evidence="3">Alpha-amylase</fullName>
    </submittedName>
</protein>
<dbReference type="PANTHER" id="PTHR10357:SF209">
    <property type="entry name" value="PERIPLASMIC ALPHA-AMYLASE"/>
    <property type="match status" value="1"/>
</dbReference>
<dbReference type="CDD" id="cd11352">
    <property type="entry name" value="AmyAc_5"/>
    <property type="match status" value="1"/>
</dbReference>
<dbReference type="Pfam" id="PF00128">
    <property type="entry name" value="Alpha-amylase"/>
    <property type="match status" value="1"/>
</dbReference>